<keyword evidence="1" id="KW-0732">Signal</keyword>
<evidence type="ECO:0008006" key="4">
    <source>
        <dbReference type="Google" id="ProtNLM"/>
    </source>
</evidence>
<protein>
    <recommendedName>
        <fullName evidence="4">Secreted protein</fullName>
    </recommendedName>
</protein>
<keyword evidence="3" id="KW-1185">Reference proteome</keyword>
<proteinExistence type="predicted"/>
<evidence type="ECO:0000256" key="1">
    <source>
        <dbReference type="SAM" id="SignalP"/>
    </source>
</evidence>
<reference evidence="3" key="1">
    <citation type="journal article" date="2019" name="Int. J. Syst. Evol. Microbiol.">
        <title>The Global Catalogue of Microorganisms (GCM) 10K type strain sequencing project: providing services to taxonomists for standard genome sequencing and annotation.</title>
        <authorList>
            <consortium name="The Broad Institute Genomics Platform"/>
            <consortium name="The Broad Institute Genome Sequencing Center for Infectious Disease"/>
            <person name="Wu L."/>
            <person name="Ma J."/>
        </authorList>
    </citation>
    <scope>NUCLEOTIDE SEQUENCE [LARGE SCALE GENOMIC DNA]</scope>
    <source>
        <strain evidence="3">CGMCC 1.12942</strain>
    </source>
</reference>
<name>A0ABW2RQB2_9BACL</name>
<feature type="signal peptide" evidence="1">
    <location>
        <begin position="1"/>
        <end position="19"/>
    </location>
</feature>
<feature type="chain" id="PRO_5045929647" description="Secreted protein" evidence="1">
    <location>
        <begin position="20"/>
        <end position="186"/>
    </location>
</feature>
<evidence type="ECO:0000313" key="2">
    <source>
        <dbReference type="EMBL" id="MFC7443168.1"/>
    </source>
</evidence>
<evidence type="ECO:0000313" key="3">
    <source>
        <dbReference type="Proteomes" id="UP001596500"/>
    </source>
</evidence>
<dbReference type="EMBL" id="JBHTBW010000081">
    <property type="protein sequence ID" value="MFC7443168.1"/>
    <property type="molecule type" value="Genomic_DNA"/>
</dbReference>
<dbReference type="RefSeq" id="WP_379867495.1">
    <property type="nucleotide sequence ID" value="NZ_JBHTBW010000081.1"/>
</dbReference>
<organism evidence="2 3">
    <name type="scientific">Laceyella putida</name>
    <dbReference type="NCBI Taxonomy" id="110101"/>
    <lineage>
        <taxon>Bacteria</taxon>
        <taxon>Bacillati</taxon>
        <taxon>Bacillota</taxon>
        <taxon>Bacilli</taxon>
        <taxon>Bacillales</taxon>
        <taxon>Thermoactinomycetaceae</taxon>
        <taxon>Laceyella</taxon>
    </lineage>
</organism>
<sequence>MKRMLIVSMCLIFSFVVLFSTNGGAVYAQSNSLTEDQEIELIAKYIKDNGEMLIFDEAQAKADNVPSYLIEKAKIAIANINNNMSKITVSTSKSLTNEQTITTKGWKEKLAAQIIRHGGPWLTKLAKKISPKAAKVVESNLNKIANWIEKVGDVQEIALTSFLVSLGVPPADAAIASHYIVLVFGL</sequence>
<dbReference type="Proteomes" id="UP001596500">
    <property type="component" value="Unassembled WGS sequence"/>
</dbReference>
<comment type="caution">
    <text evidence="2">The sequence shown here is derived from an EMBL/GenBank/DDBJ whole genome shotgun (WGS) entry which is preliminary data.</text>
</comment>
<accession>A0ABW2RQB2</accession>
<gene>
    <name evidence="2" type="ORF">ACFQNG_19055</name>
</gene>